<comment type="caution">
    <text evidence="1">The sequence shown here is derived from an EMBL/GenBank/DDBJ whole genome shotgun (WGS) entry which is preliminary data.</text>
</comment>
<sequence length="198" mass="21576">MPGRPVWGGPLRRVQLTRSRRSGARCTADLHVHAAPLEPWEITWVDGVAVTSLARTLADVGRHLGFEQAVVVADAALWRELVTRAELDEALDAARGRPGVPAARRAPGFARWGAESVGESRGRVAMLRAGLPEPVLQWAVRTATGVVPAGRTSGDVVYAEKRREDAMRGEGPGAVRWCWADLDPFDVTATRLRRTFRA</sequence>
<accession>A0ABS6UIV1</accession>
<evidence type="ECO:0000313" key="1">
    <source>
        <dbReference type="EMBL" id="MBW0132177.1"/>
    </source>
</evidence>
<keyword evidence="2" id="KW-1185">Reference proteome</keyword>
<organism evidence="1 2">
    <name type="scientific">Pseudonocardia oceani</name>
    <dbReference type="NCBI Taxonomy" id="2792013"/>
    <lineage>
        <taxon>Bacteria</taxon>
        <taxon>Bacillati</taxon>
        <taxon>Actinomycetota</taxon>
        <taxon>Actinomycetes</taxon>
        <taxon>Pseudonocardiales</taxon>
        <taxon>Pseudonocardiaceae</taxon>
        <taxon>Pseudonocardia</taxon>
    </lineage>
</organism>
<proteinExistence type="predicted"/>
<dbReference type="EMBL" id="JADQDF010000001">
    <property type="protein sequence ID" value="MBW0132177.1"/>
    <property type="molecule type" value="Genomic_DNA"/>
</dbReference>
<protein>
    <submittedName>
        <fullName evidence="1">Uncharacterized protein</fullName>
    </submittedName>
</protein>
<dbReference type="Proteomes" id="UP000694300">
    <property type="component" value="Unassembled WGS sequence"/>
</dbReference>
<name>A0ABS6UIV1_9PSEU</name>
<gene>
    <name evidence="1" type="ORF">I4I82_31525</name>
</gene>
<reference evidence="1 2" key="1">
    <citation type="submission" date="2020-11" db="EMBL/GenBank/DDBJ databases">
        <title>Pseudonocardia abyssalis sp. nov. and Pseudonocardia oceani sp. nov., description and phylogenomic analysis of two novel actinomycetes isolated from the deep Southern Ocean.</title>
        <authorList>
            <person name="Parra J."/>
        </authorList>
    </citation>
    <scope>NUCLEOTIDE SEQUENCE [LARGE SCALE GENOMIC DNA]</scope>
    <source>
        <strain evidence="2">KRD185</strain>
    </source>
</reference>
<evidence type="ECO:0000313" key="2">
    <source>
        <dbReference type="Proteomes" id="UP000694300"/>
    </source>
</evidence>